<keyword evidence="2" id="KW-1003">Cell membrane</keyword>
<evidence type="ECO:0000256" key="3">
    <source>
        <dbReference type="SAM" id="Phobius"/>
    </source>
</evidence>
<protein>
    <recommendedName>
        <fullName evidence="2">Biotin transporter</fullName>
    </recommendedName>
</protein>
<dbReference type="Pfam" id="PF02632">
    <property type="entry name" value="BioY"/>
    <property type="match status" value="1"/>
</dbReference>
<dbReference type="InterPro" id="IPR003784">
    <property type="entry name" value="BioY"/>
</dbReference>
<organism evidence="4 5">
    <name type="scientific">Buchananella hordeovulneris</name>
    <dbReference type="NCBI Taxonomy" id="52770"/>
    <lineage>
        <taxon>Bacteria</taxon>
        <taxon>Bacillati</taxon>
        <taxon>Actinomycetota</taxon>
        <taxon>Actinomycetes</taxon>
        <taxon>Actinomycetales</taxon>
        <taxon>Actinomycetaceae</taxon>
        <taxon>Buchananella</taxon>
    </lineage>
</organism>
<feature type="transmembrane region" description="Helical" evidence="3">
    <location>
        <begin position="51"/>
        <end position="70"/>
    </location>
</feature>
<feature type="transmembrane region" description="Helical" evidence="3">
    <location>
        <begin position="27"/>
        <end position="45"/>
    </location>
</feature>
<dbReference type="PIRSF" id="PIRSF016661">
    <property type="entry name" value="BioY"/>
    <property type="match status" value="1"/>
</dbReference>
<evidence type="ECO:0000313" key="4">
    <source>
        <dbReference type="EMBL" id="OKL52410.1"/>
    </source>
</evidence>
<keyword evidence="3" id="KW-0812">Transmembrane</keyword>
<dbReference type="AlphaFoldDB" id="A0A1Q5PYE4"/>
<gene>
    <name evidence="4" type="ORF">BSZ40_02745</name>
</gene>
<comment type="similarity">
    <text evidence="1 2">Belongs to the BioY family.</text>
</comment>
<dbReference type="PANTHER" id="PTHR34295:SF1">
    <property type="entry name" value="BIOTIN TRANSPORTER BIOY"/>
    <property type="match status" value="1"/>
</dbReference>
<evidence type="ECO:0000313" key="5">
    <source>
        <dbReference type="Proteomes" id="UP000185612"/>
    </source>
</evidence>
<dbReference type="GO" id="GO:0015225">
    <property type="term" value="F:biotin transmembrane transporter activity"/>
    <property type="evidence" value="ECO:0007669"/>
    <property type="project" value="UniProtKB-UniRule"/>
</dbReference>
<keyword evidence="2 3" id="KW-0472">Membrane</keyword>
<dbReference type="EMBL" id="MQVS01000002">
    <property type="protein sequence ID" value="OKL52410.1"/>
    <property type="molecule type" value="Genomic_DNA"/>
</dbReference>
<feature type="transmembrane region" description="Helical" evidence="3">
    <location>
        <begin position="77"/>
        <end position="98"/>
    </location>
</feature>
<proteinExistence type="inferred from homology"/>
<dbReference type="Proteomes" id="UP000185612">
    <property type="component" value="Unassembled WGS sequence"/>
</dbReference>
<dbReference type="InParanoid" id="A0A1Q5PYE4"/>
<keyword evidence="3" id="KW-1133">Transmembrane helix</keyword>
<dbReference type="STRING" id="52770.BSZ40_02745"/>
<name>A0A1Q5PYE4_9ACTO</name>
<dbReference type="RefSeq" id="WP_073823080.1">
    <property type="nucleotide sequence ID" value="NZ_MQVS01000002.1"/>
</dbReference>
<dbReference type="PANTHER" id="PTHR34295">
    <property type="entry name" value="BIOTIN TRANSPORTER BIOY"/>
    <property type="match status" value="1"/>
</dbReference>
<keyword evidence="5" id="KW-1185">Reference proteome</keyword>
<reference evidence="5" key="1">
    <citation type="submission" date="2016-12" db="EMBL/GenBank/DDBJ databases">
        <authorList>
            <person name="Meng X."/>
        </authorList>
    </citation>
    <scope>NUCLEOTIDE SEQUENCE [LARGE SCALE GENOMIC DNA]</scope>
    <source>
        <strain evidence="5">DSM 20732</strain>
    </source>
</reference>
<feature type="transmembrane region" description="Helical" evidence="3">
    <location>
        <begin position="173"/>
        <end position="193"/>
    </location>
</feature>
<dbReference type="OrthoDB" id="1496139at2"/>
<evidence type="ECO:0000256" key="2">
    <source>
        <dbReference type="PIRNR" id="PIRNR016661"/>
    </source>
</evidence>
<feature type="transmembrane region" description="Helical" evidence="3">
    <location>
        <begin position="128"/>
        <end position="153"/>
    </location>
</feature>
<evidence type="ECO:0000256" key="1">
    <source>
        <dbReference type="ARBA" id="ARBA00010692"/>
    </source>
</evidence>
<comment type="caution">
    <text evidence="4">The sequence shown here is derived from an EMBL/GenBank/DDBJ whole genome shotgun (WGS) entry which is preliminary data.</text>
</comment>
<accession>A0A1Q5PYE4</accession>
<keyword evidence="2" id="KW-0813">Transport</keyword>
<comment type="subcellular location">
    <subcellularLocation>
        <location evidence="2">Cell membrane</location>
        <topology evidence="2">Multi-pass membrane protein</topology>
    </subcellularLocation>
</comment>
<dbReference type="GO" id="GO:0005886">
    <property type="term" value="C:plasma membrane"/>
    <property type="evidence" value="ECO:0007669"/>
    <property type="project" value="UniProtKB-SubCell"/>
</dbReference>
<feature type="transmembrane region" description="Helical" evidence="3">
    <location>
        <begin position="104"/>
        <end position="121"/>
    </location>
</feature>
<dbReference type="Gene3D" id="1.10.1760.20">
    <property type="match status" value="1"/>
</dbReference>
<sequence>MSTLVLRPVLADIFSPRLRVSGQARQLLLIAFGTLFITVVGQVKIPLPGTPVPLTLGTFAVLLVGATLGPARGAAAVASYVALGAAGVPVFAGFGFGLGGPTTGYLLGYLPAAVLLGVAARRGWDRHAGLLVVAFAAASAVIYVGGVSWLLVLGSDLRSALMAGVVPFLVGDALKAAAVAGLLPGAWLAVRCFEERA</sequence>